<reference evidence="11 12" key="1">
    <citation type="journal article" date="2014" name="PLoS ONE">
        <title>Global Analysis of Gene Expression Profiles in Physic Nut (Jatropha curcas L.) Seedlings Exposed to Salt Stress.</title>
        <authorList>
            <person name="Zhang L."/>
            <person name="Zhang C."/>
            <person name="Wu P."/>
            <person name="Chen Y."/>
            <person name="Li M."/>
            <person name="Jiang H."/>
            <person name="Wu G."/>
        </authorList>
    </citation>
    <scope>NUCLEOTIDE SEQUENCE [LARGE SCALE GENOMIC DNA]</scope>
    <source>
        <strain evidence="12">cv. GZQX0401</strain>
        <tissue evidence="11">Young leaves</tissue>
    </source>
</reference>
<dbReference type="InterPro" id="IPR053213">
    <property type="entry name" value="RLP29"/>
</dbReference>
<evidence type="ECO:0000256" key="1">
    <source>
        <dbReference type="ARBA" id="ARBA00004191"/>
    </source>
</evidence>
<dbReference type="FunFam" id="3.80.10.10:FF:000400">
    <property type="entry name" value="Nuclear pore complex protein NUP107"/>
    <property type="match status" value="1"/>
</dbReference>
<dbReference type="PRINTS" id="PR00019">
    <property type="entry name" value="LEURICHRPT"/>
</dbReference>
<feature type="signal peptide" evidence="9">
    <location>
        <begin position="1"/>
        <end position="25"/>
    </location>
</feature>
<evidence type="ECO:0000256" key="5">
    <source>
        <dbReference type="ARBA" id="ARBA00022729"/>
    </source>
</evidence>
<evidence type="ECO:0000313" key="12">
    <source>
        <dbReference type="Proteomes" id="UP000027138"/>
    </source>
</evidence>
<keyword evidence="4" id="KW-0433">Leucine-rich repeat</keyword>
<dbReference type="GO" id="GO:0016020">
    <property type="term" value="C:membrane"/>
    <property type="evidence" value="ECO:0007669"/>
    <property type="project" value="UniProtKB-SubCell"/>
</dbReference>
<protein>
    <recommendedName>
        <fullName evidence="10">Disease resistance R13L4/SHOC-2-like LRR domain-containing protein</fullName>
    </recommendedName>
</protein>
<dbReference type="Pfam" id="PF23598">
    <property type="entry name" value="LRR_14"/>
    <property type="match status" value="1"/>
</dbReference>
<dbReference type="SUPFAM" id="SSF52058">
    <property type="entry name" value="L domain-like"/>
    <property type="match status" value="1"/>
</dbReference>
<keyword evidence="3" id="KW-0134">Cell wall</keyword>
<dbReference type="OrthoDB" id="676979at2759"/>
<evidence type="ECO:0000256" key="6">
    <source>
        <dbReference type="ARBA" id="ARBA00022737"/>
    </source>
</evidence>
<evidence type="ECO:0000259" key="10">
    <source>
        <dbReference type="Pfam" id="PF23598"/>
    </source>
</evidence>
<sequence>MYKALFFLLLRLFILFNSQPFLVSSLTSPQDISALKAFKASIKPNSIPPWSCLASWDFTTDPCAFPRRTHFTCGVTCSSDSTRVTQLTLDPVGYSGQLTPLISQLTNLVILDLSDNNFFGPIPSSISSLSNLQTLTLRSNLFSGSVPDSVTKLKSLQSLDLSHNSLSGYLPNGMNLMSSLTRLDLSYNKLTASLPKLPPNLLELAIKGNSLSGSLSKSSFDGLTQLAVVELSENSFSGTLESWFLQLPALQQVDLANNSLTRVEISKALNGYSNLVAVDLGFNKIEGNPPVNFVSFPHLSSLSLRYNRLRGAIPLEYSRMKSLRRLFLDGNFLIGKPPSGLFGGEGPVAGSLGDNCLQGCPGSSQLCTPSQKPNSICKQAYGGRGKPMF</sequence>
<evidence type="ECO:0000256" key="8">
    <source>
        <dbReference type="ARBA" id="ARBA00038043"/>
    </source>
</evidence>
<evidence type="ECO:0000256" key="7">
    <source>
        <dbReference type="ARBA" id="ARBA00023136"/>
    </source>
</evidence>
<dbReference type="STRING" id="180498.A0A067LRA0"/>
<comment type="subcellular location">
    <subcellularLocation>
        <location evidence="2">Membrane</location>
    </subcellularLocation>
    <subcellularLocation>
        <location evidence="1">Secreted</location>
        <location evidence="1">Cell wall</location>
    </subcellularLocation>
</comment>
<dbReference type="Gene3D" id="3.80.10.10">
    <property type="entry name" value="Ribonuclease Inhibitor"/>
    <property type="match status" value="2"/>
</dbReference>
<evidence type="ECO:0000313" key="11">
    <source>
        <dbReference type="EMBL" id="KDP47139.1"/>
    </source>
</evidence>
<accession>A0A067LRA0</accession>
<keyword evidence="6" id="KW-0677">Repeat</keyword>
<dbReference type="InterPro" id="IPR003591">
    <property type="entry name" value="Leu-rich_rpt_typical-subtyp"/>
</dbReference>
<name>A0A067LRA0_JATCU</name>
<dbReference type="PANTHER" id="PTHR48009">
    <property type="entry name" value="LEUCINE-RICH REPEAT (LRR) FAMILY PROTEIN"/>
    <property type="match status" value="1"/>
</dbReference>
<dbReference type="InterPro" id="IPR032675">
    <property type="entry name" value="LRR_dom_sf"/>
</dbReference>
<keyword evidence="5 9" id="KW-0732">Signal</keyword>
<keyword evidence="3" id="KW-0964">Secreted</keyword>
<dbReference type="Proteomes" id="UP000027138">
    <property type="component" value="Unassembled WGS sequence"/>
</dbReference>
<dbReference type="InterPro" id="IPR001611">
    <property type="entry name" value="Leu-rich_rpt"/>
</dbReference>
<feature type="chain" id="PRO_5001640769" description="Disease resistance R13L4/SHOC-2-like LRR domain-containing protein" evidence="9">
    <location>
        <begin position="26"/>
        <end position="389"/>
    </location>
</feature>
<evidence type="ECO:0000256" key="2">
    <source>
        <dbReference type="ARBA" id="ARBA00004370"/>
    </source>
</evidence>
<keyword evidence="7" id="KW-0472">Membrane</keyword>
<keyword evidence="12" id="KW-1185">Reference proteome</keyword>
<dbReference type="AlphaFoldDB" id="A0A067LRA0"/>
<evidence type="ECO:0000256" key="4">
    <source>
        <dbReference type="ARBA" id="ARBA00022614"/>
    </source>
</evidence>
<gene>
    <name evidence="11" type="ORF">JCGZ_22135</name>
</gene>
<dbReference type="PROSITE" id="PS51450">
    <property type="entry name" value="LRR"/>
    <property type="match status" value="2"/>
</dbReference>
<feature type="domain" description="Disease resistance R13L4/SHOC-2-like LRR" evidence="10">
    <location>
        <begin position="102"/>
        <end position="309"/>
    </location>
</feature>
<evidence type="ECO:0000256" key="9">
    <source>
        <dbReference type="SAM" id="SignalP"/>
    </source>
</evidence>
<comment type="similarity">
    <text evidence="8">Belongs to the polygalacturonase-inhibiting protein family.</text>
</comment>
<dbReference type="SMART" id="SM00369">
    <property type="entry name" value="LRR_TYP"/>
    <property type="match status" value="5"/>
</dbReference>
<evidence type="ECO:0000256" key="3">
    <source>
        <dbReference type="ARBA" id="ARBA00022512"/>
    </source>
</evidence>
<proteinExistence type="inferred from homology"/>
<organism evidence="11 12">
    <name type="scientific">Jatropha curcas</name>
    <name type="common">Barbados nut</name>
    <dbReference type="NCBI Taxonomy" id="180498"/>
    <lineage>
        <taxon>Eukaryota</taxon>
        <taxon>Viridiplantae</taxon>
        <taxon>Streptophyta</taxon>
        <taxon>Embryophyta</taxon>
        <taxon>Tracheophyta</taxon>
        <taxon>Spermatophyta</taxon>
        <taxon>Magnoliopsida</taxon>
        <taxon>eudicotyledons</taxon>
        <taxon>Gunneridae</taxon>
        <taxon>Pentapetalae</taxon>
        <taxon>rosids</taxon>
        <taxon>fabids</taxon>
        <taxon>Malpighiales</taxon>
        <taxon>Euphorbiaceae</taxon>
        <taxon>Crotonoideae</taxon>
        <taxon>Jatropheae</taxon>
        <taxon>Jatropha</taxon>
    </lineage>
</organism>
<dbReference type="EMBL" id="KK914194">
    <property type="protein sequence ID" value="KDP47139.1"/>
    <property type="molecule type" value="Genomic_DNA"/>
</dbReference>
<dbReference type="InterPro" id="IPR055414">
    <property type="entry name" value="LRR_R13L4/SHOC2-like"/>
</dbReference>
<dbReference type="PANTHER" id="PTHR48009:SF9">
    <property type="entry name" value="LRR RECEPTOR-LIKE SERINE_THREONINE-PROTEIN KINASE GSO1"/>
    <property type="match status" value="1"/>
</dbReference>